<evidence type="ECO:0000313" key="8">
    <source>
        <dbReference type="Proteomes" id="UP001214250"/>
    </source>
</evidence>
<dbReference type="GO" id="GO:0016301">
    <property type="term" value="F:kinase activity"/>
    <property type="evidence" value="ECO:0007669"/>
    <property type="project" value="UniProtKB-KW"/>
</dbReference>
<keyword evidence="5" id="KW-0472">Membrane</keyword>
<dbReference type="InterPro" id="IPR032675">
    <property type="entry name" value="LRR_dom_sf"/>
</dbReference>
<proteinExistence type="predicted"/>
<keyword evidence="5" id="KW-0812">Transmembrane</keyword>
<evidence type="ECO:0000256" key="2">
    <source>
        <dbReference type="ARBA" id="ARBA00022741"/>
    </source>
</evidence>
<dbReference type="Gene3D" id="3.80.10.10">
    <property type="entry name" value="Ribonuclease Inhibitor"/>
    <property type="match status" value="1"/>
</dbReference>
<evidence type="ECO:0000256" key="4">
    <source>
        <dbReference type="ARBA" id="ARBA00022840"/>
    </source>
</evidence>
<accession>A0ABY7VZM9</accession>
<keyword evidence="3 7" id="KW-0418">Kinase</keyword>
<keyword evidence="1" id="KW-0808">Transferase</keyword>
<reference evidence="7 8" key="1">
    <citation type="submission" date="2023-02" db="EMBL/GenBank/DDBJ databases">
        <title>Genome sequence of Lentisphaera profundi SAORIC-696.</title>
        <authorList>
            <person name="Kim e."/>
            <person name="Cho J.-C."/>
            <person name="Choi A."/>
            <person name="Kang I."/>
        </authorList>
    </citation>
    <scope>NUCLEOTIDE SEQUENCE [LARGE SCALE GENOMIC DNA]</scope>
    <source>
        <strain evidence="7 8">SAORIC-696</strain>
    </source>
</reference>
<feature type="domain" description="Protein kinase" evidence="6">
    <location>
        <begin position="39"/>
        <end position="298"/>
    </location>
</feature>
<name>A0ABY7VZM9_9BACT</name>
<dbReference type="SUPFAM" id="SSF48452">
    <property type="entry name" value="TPR-like"/>
    <property type="match status" value="1"/>
</dbReference>
<dbReference type="PROSITE" id="PS50011">
    <property type="entry name" value="PROTEIN_KINASE_DOM"/>
    <property type="match status" value="1"/>
</dbReference>
<dbReference type="PANTHER" id="PTHR43289">
    <property type="entry name" value="MITOGEN-ACTIVATED PROTEIN KINASE KINASE KINASE 20-RELATED"/>
    <property type="match status" value="1"/>
</dbReference>
<feature type="transmembrane region" description="Helical" evidence="5">
    <location>
        <begin position="324"/>
        <end position="344"/>
    </location>
</feature>
<evidence type="ECO:0000313" key="7">
    <source>
        <dbReference type="EMBL" id="WDE99259.1"/>
    </source>
</evidence>
<dbReference type="SUPFAM" id="SSF52058">
    <property type="entry name" value="L domain-like"/>
    <property type="match status" value="1"/>
</dbReference>
<evidence type="ECO:0000256" key="5">
    <source>
        <dbReference type="SAM" id="Phobius"/>
    </source>
</evidence>
<gene>
    <name evidence="7" type="ORF">PQO03_15595</name>
</gene>
<keyword evidence="4" id="KW-0067">ATP-binding</keyword>
<protein>
    <submittedName>
        <fullName evidence="7">Protein kinase</fullName>
    </submittedName>
</protein>
<keyword evidence="5" id="KW-1133">Transmembrane helix</keyword>
<dbReference type="SUPFAM" id="SSF56112">
    <property type="entry name" value="Protein kinase-like (PK-like)"/>
    <property type="match status" value="1"/>
</dbReference>
<keyword evidence="8" id="KW-1185">Reference proteome</keyword>
<evidence type="ECO:0000256" key="1">
    <source>
        <dbReference type="ARBA" id="ARBA00022679"/>
    </source>
</evidence>
<dbReference type="Gene3D" id="3.30.200.20">
    <property type="entry name" value="Phosphorylase Kinase, domain 1"/>
    <property type="match status" value="1"/>
</dbReference>
<evidence type="ECO:0000259" key="6">
    <source>
        <dbReference type="PROSITE" id="PS50011"/>
    </source>
</evidence>
<dbReference type="Gene3D" id="1.25.40.10">
    <property type="entry name" value="Tetratricopeptide repeat domain"/>
    <property type="match status" value="1"/>
</dbReference>
<dbReference type="Proteomes" id="UP001214250">
    <property type="component" value="Chromosome 2"/>
</dbReference>
<dbReference type="PANTHER" id="PTHR43289:SF6">
    <property type="entry name" value="SERINE_THREONINE-PROTEIN KINASE NEKL-3"/>
    <property type="match status" value="1"/>
</dbReference>
<dbReference type="Pfam" id="PF00069">
    <property type="entry name" value="Pkinase"/>
    <property type="match status" value="1"/>
</dbReference>
<dbReference type="RefSeq" id="WP_274154119.1">
    <property type="nucleotide sequence ID" value="NZ_CP117812.1"/>
</dbReference>
<dbReference type="InterPro" id="IPR011009">
    <property type="entry name" value="Kinase-like_dom_sf"/>
</dbReference>
<evidence type="ECO:0000256" key="3">
    <source>
        <dbReference type="ARBA" id="ARBA00022777"/>
    </source>
</evidence>
<dbReference type="EMBL" id="CP117812">
    <property type="protein sequence ID" value="WDE99259.1"/>
    <property type="molecule type" value="Genomic_DNA"/>
</dbReference>
<dbReference type="CDD" id="cd14014">
    <property type="entry name" value="STKc_PknB_like"/>
    <property type="match status" value="1"/>
</dbReference>
<dbReference type="Gene3D" id="1.10.510.10">
    <property type="entry name" value="Transferase(Phosphotransferase) domain 1"/>
    <property type="match status" value="1"/>
</dbReference>
<organism evidence="7 8">
    <name type="scientific">Lentisphaera profundi</name>
    <dbReference type="NCBI Taxonomy" id="1658616"/>
    <lineage>
        <taxon>Bacteria</taxon>
        <taxon>Pseudomonadati</taxon>
        <taxon>Lentisphaerota</taxon>
        <taxon>Lentisphaeria</taxon>
        <taxon>Lentisphaerales</taxon>
        <taxon>Lentisphaeraceae</taxon>
        <taxon>Lentisphaera</taxon>
    </lineage>
</organism>
<dbReference type="InterPro" id="IPR000719">
    <property type="entry name" value="Prot_kinase_dom"/>
</dbReference>
<sequence>MDRDKSWLMESFDEALGDEKSLLKDSALVREIKDLGGRYKIGTSLGKGGQKNILSCEDKFTQRQLAMAVLRDSQKLSHNESFINEARIAAHLEHPNIVPLYDLGLNEDNEPYFTMKLLSGDNLQQKIEKRDLSLNEKLEVFLKVCDAMSYAHAQGIIHLDLKPDNIQVDDYGQVLVCDWGLAQKISEVEGRGQLKGSLGYMAPEQVKGESLSTACDIYALGGVLYALLSSKSPHSPHSPSALKERLTGPDIAFQVLSPEELKNIPKSLQAVFVKALSIAKQDRYQTVGELSNEIRAYIGGFATSAENPGLMTVMKKTIKRHKTLSVVLMSSVIFITVLTLLSILRINDEKKQADYARKKAELSELKSKTLLVDLNQEQRQGRIISDSAAELFFQNATNAYKEGLYKESFSAIEQVTQLNPELKKAWDLQGKLLFGMLRFREAQESLKHGTMDKKNKWLIELADLGKTSEGMDKPSARQIYDVRRHIVRGKYKFSGLHAVMFYNMVKNYNIEERWMFAEQSYRDNHRFFAKQSDQVNFKVSQSEGYYTVDASGNKGTRMTIVLSGLPIVNLNLSSSGVKSLNNLRGMPLRKLDISHTQVSSISHLVSTQIEELNIRDTQIFDLSPLRQTQIKRLELGDDPIDIRSLKYCKQLEYLEIPKNVYSEKLLEELKLTDKVVYR</sequence>
<dbReference type="SMART" id="SM00220">
    <property type="entry name" value="S_TKc"/>
    <property type="match status" value="1"/>
</dbReference>
<dbReference type="InterPro" id="IPR011990">
    <property type="entry name" value="TPR-like_helical_dom_sf"/>
</dbReference>
<keyword evidence="2" id="KW-0547">Nucleotide-binding</keyword>